<evidence type="ECO:0000259" key="4">
    <source>
        <dbReference type="PROSITE" id="PS51371"/>
    </source>
</evidence>
<feature type="region of interest" description="Disordered" evidence="3">
    <location>
        <begin position="147"/>
        <end position="172"/>
    </location>
</feature>
<evidence type="ECO:0000256" key="2">
    <source>
        <dbReference type="PROSITE-ProRule" id="PRU00703"/>
    </source>
</evidence>
<dbReference type="RefSeq" id="WP_309906555.1">
    <property type="nucleotide sequence ID" value="NZ_JAVDRF010000014.1"/>
</dbReference>
<dbReference type="InterPro" id="IPR046342">
    <property type="entry name" value="CBS_dom_sf"/>
</dbReference>
<sequence length="172" mass="17898">MNIGSICTRRMIALDSNSTLAQAAGLMREHHVGALIVTSQTPAGPSVSGIVTDRDLVIDVLARGLETAGIKIGDLASENIASVPEEADMAGAMAVMQAYGVRRVLVTDAEKRVTGIVSLDDLMDASAKELASLVAVIRSGIEREVAETKGAPQPPQPMPLRVPAVGTAGWTK</sequence>
<accession>A0ABU1NM71</accession>
<feature type="domain" description="CBS" evidence="4">
    <location>
        <begin position="76"/>
        <end position="132"/>
    </location>
</feature>
<evidence type="ECO:0000313" key="5">
    <source>
        <dbReference type="EMBL" id="MDR6539111.1"/>
    </source>
</evidence>
<reference evidence="5 6" key="1">
    <citation type="submission" date="2023-07" db="EMBL/GenBank/DDBJ databases">
        <title>Sorghum-associated microbial communities from plants grown in Nebraska, USA.</title>
        <authorList>
            <person name="Schachtman D."/>
        </authorList>
    </citation>
    <scope>NUCLEOTIDE SEQUENCE [LARGE SCALE GENOMIC DNA]</scope>
    <source>
        <strain evidence="5 6">DS1781</strain>
    </source>
</reference>
<dbReference type="InterPro" id="IPR051257">
    <property type="entry name" value="Diverse_CBS-Domain"/>
</dbReference>
<name>A0ABU1NM71_9BURK</name>
<dbReference type="Pfam" id="PF00571">
    <property type="entry name" value="CBS"/>
    <property type="match status" value="2"/>
</dbReference>
<feature type="domain" description="CBS" evidence="4">
    <location>
        <begin position="7"/>
        <end position="67"/>
    </location>
</feature>
<comment type="caution">
    <text evidence="5">The sequence shown here is derived from an EMBL/GenBank/DDBJ whole genome shotgun (WGS) entry which is preliminary data.</text>
</comment>
<dbReference type="PANTHER" id="PTHR43080:SF2">
    <property type="entry name" value="CBS DOMAIN-CONTAINING PROTEIN"/>
    <property type="match status" value="1"/>
</dbReference>
<keyword evidence="1 2" id="KW-0129">CBS domain</keyword>
<dbReference type="InterPro" id="IPR000644">
    <property type="entry name" value="CBS_dom"/>
</dbReference>
<gene>
    <name evidence="5" type="ORF">J2739_004907</name>
</gene>
<organism evidence="5 6">
    <name type="scientific">Variovorax soli</name>
    <dbReference type="NCBI Taxonomy" id="376815"/>
    <lineage>
        <taxon>Bacteria</taxon>
        <taxon>Pseudomonadati</taxon>
        <taxon>Pseudomonadota</taxon>
        <taxon>Betaproteobacteria</taxon>
        <taxon>Burkholderiales</taxon>
        <taxon>Comamonadaceae</taxon>
        <taxon>Variovorax</taxon>
    </lineage>
</organism>
<protein>
    <submittedName>
        <fullName evidence="5">CBS domain-containing protein</fullName>
    </submittedName>
</protein>
<evidence type="ECO:0000256" key="3">
    <source>
        <dbReference type="SAM" id="MobiDB-lite"/>
    </source>
</evidence>
<dbReference type="PROSITE" id="PS51371">
    <property type="entry name" value="CBS"/>
    <property type="match status" value="2"/>
</dbReference>
<dbReference type="SUPFAM" id="SSF54631">
    <property type="entry name" value="CBS-domain pair"/>
    <property type="match status" value="1"/>
</dbReference>
<dbReference type="Gene3D" id="3.10.580.10">
    <property type="entry name" value="CBS-domain"/>
    <property type="match status" value="1"/>
</dbReference>
<dbReference type="EMBL" id="JAVDRF010000014">
    <property type="protein sequence ID" value="MDR6539111.1"/>
    <property type="molecule type" value="Genomic_DNA"/>
</dbReference>
<dbReference type="SMART" id="SM00116">
    <property type="entry name" value="CBS"/>
    <property type="match status" value="2"/>
</dbReference>
<evidence type="ECO:0000313" key="6">
    <source>
        <dbReference type="Proteomes" id="UP001184230"/>
    </source>
</evidence>
<dbReference type="Proteomes" id="UP001184230">
    <property type="component" value="Unassembled WGS sequence"/>
</dbReference>
<keyword evidence="6" id="KW-1185">Reference proteome</keyword>
<proteinExistence type="predicted"/>
<evidence type="ECO:0000256" key="1">
    <source>
        <dbReference type="ARBA" id="ARBA00023122"/>
    </source>
</evidence>
<dbReference type="PANTHER" id="PTHR43080">
    <property type="entry name" value="CBS DOMAIN-CONTAINING PROTEIN CBSX3, MITOCHONDRIAL"/>
    <property type="match status" value="1"/>
</dbReference>